<dbReference type="InterPro" id="IPR009045">
    <property type="entry name" value="Zn_M74/Hedgehog-like"/>
</dbReference>
<evidence type="ECO:0000313" key="4">
    <source>
        <dbReference type="Proteomes" id="UP000280791"/>
    </source>
</evidence>
<feature type="chain" id="PRO_5019812565" evidence="1">
    <location>
        <begin position="30"/>
        <end position="365"/>
    </location>
</feature>
<comment type="caution">
    <text evidence="3">The sequence shown here is derived from an EMBL/GenBank/DDBJ whole genome shotgun (WGS) entry which is preliminary data.</text>
</comment>
<dbReference type="CDD" id="cd14852">
    <property type="entry name" value="LD-carboxypeptidase"/>
    <property type="match status" value="1"/>
</dbReference>
<evidence type="ECO:0000313" key="3">
    <source>
        <dbReference type="EMBL" id="RLJ86675.1"/>
    </source>
</evidence>
<accession>A0A497YEF5</accession>
<feature type="domain" description="SH3b" evidence="2">
    <location>
        <begin position="114"/>
        <end position="177"/>
    </location>
</feature>
<dbReference type="PANTHER" id="PTHR34385">
    <property type="entry name" value="D-ALANYL-D-ALANINE CARBOXYPEPTIDASE"/>
    <property type="match status" value="1"/>
</dbReference>
<dbReference type="RefSeq" id="WP_121300435.1">
    <property type="nucleotide sequence ID" value="NZ_QBEW01000053.1"/>
</dbReference>
<feature type="domain" description="SH3b" evidence="2">
    <location>
        <begin position="42"/>
        <end position="105"/>
    </location>
</feature>
<dbReference type="SMART" id="SM00287">
    <property type="entry name" value="SH3b"/>
    <property type="match status" value="2"/>
</dbReference>
<dbReference type="EMBL" id="RCCP01000003">
    <property type="protein sequence ID" value="RLJ86675.1"/>
    <property type="molecule type" value="Genomic_DNA"/>
</dbReference>
<sequence>MTKNKLTTKAAVSTAVLALAISVMPTGNALSNTEFGMIQAEASTATHVAKGNVNLRTGGSLKDKIVLQIPKGGKVEYISGSGTWFHVKYGTKTGYVHSDYITKIEEAAPEPPKATPETHFAKSNVNLRTGASTKHKIVLQIPKNGKVSYISKSSIWYKVKYGAKTGYVHSDYLAKIGTAAPSKYPAPSTDTPGKYVDGILIVNKKYALPSTYNPGVNATAKKALDAMIADAKKQSVILKITSSYRSYWYQNTLYNNYVKKHGKTKADRFSARPGHSEHQTGLAFDLGGVNQAHWFEESFANTKEGKWLASNAHKYGFHLRYQQGKEDITGYMFEPWHFRYIGEDNATKIKAAGKTLEEYFNILGK</sequence>
<dbReference type="Pfam" id="PF08239">
    <property type="entry name" value="SH3_3"/>
    <property type="match status" value="2"/>
</dbReference>
<dbReference type="GO" id="GO:0004180">
    <property type="term" value="F:carboxypeptidase activity"/>
    <property type="evidence" value="ECO:0007669"/>
    <property type="project" value="UniProtKB-KW"/>
</dbReference>
<dbReference type="PANTHER" id="PTHR34385:SF1">
    <property type="entry name" value="PEPTIDOGLYCAN L-ALANYL-D-GLUTAMATE ENDOPEPTIDASE CWLK"/>
    <property type="match status" value="1"/>
</dbReference>
<dbReference type="Pfam" id="PF02557">
    <property type="entry name" value="VanY"/>
    <property type="match status" value="1"/>
</dbReference>
<keyword evidence="4" id="KW-1185">Reference proteome</keyword>
<keyword evidence="3" id="KW-0378">Hydrolase</keyword>
<dbReference type="Proteomes" id="UP000280791">
    <property type="component" value="Unassembled WGS sequence"/>
</dbReference>
<dbReference type="InterPro" id="IPR052179">
    <property type="entry name" value="DD-CPase-like"/>
</dbReference>
<name>A0A497YEF5_9BACL</name>
<keyword evidence="3" id="KW-0121">Carboxypeptidase</keyword>
<protein>
    <submittedName>
        <fullName evidence="3">D-alanyl-D-alanine carboxypeptidase</fullName>
    </submittedName>
</protein>
<gene>
    <name evidence="3" type="ORF">DFR62_2278</name>
</gene>
<dbReference type="GO" id="GO:0006508">
    <property type="term" value="P:proteolysis"/>
    <property type="evidence" value="ECO:0007669"/>
    <property type="project" value="InterPro"/>
</dbReference>
<dbReference type="InterPro" id="IPR003709">
    <property type="entry name" value="VanY-like_core_dom"/>
</dbReference>
<reference evidence="3 4" key="1">
    <citation type="submission" date="2018-10" db="EMBL/GenBank/DDBJ databases">
        <title>Genomic Encyclopedia of Type Strains, Phase IV (KMG-IV): sequencing the most valuable type-strain genomes for metagenomic binning, comparative biology and taxonomic classification.</title>
        <authorList>
            <person name="Goeker M."/>
        </authorList>
    </citation>
    <scope>NUCLEOTIDE SEQUENCE [LARGE SCALE GENOMIC DNA]</scope>
    <source>
        <strain evidence="3 4">DSM 20549</strain>
    </source>
</reference>
<organism evidence="3 4">
    <name type="scientific">Planococcus citreus</name>
    <dbReference type="NCBI Taxonomy" id="1373"/>
    <lineage>
        <taxon>Bacteria</taxon>
        <taxon>Bacillati</taxon>
        <taxon>Bacillota</taxon>
        <taxon>Bacilli</taxon>
        <taxon>Bacillales</taxon>
        <taxon>Caryophanaceae</taxon>
        <taxon>Planococcus</taxon>
    </lineage>
</organism>
<dbReference type="AlphaFoldDB" id="A0A497YEF5"/>
<evidence type="ECO:0000256" key="1">
    <source>
        <dbReference type="SAM" id="SignalP"/>
    </source>
</evidence>
<proteinExistence type="predicted"/>
<evidence type="ECO:0000259" key="2">
    <source>
        <dbReference type="PROSITE" id="PS51781"/>
    </source>
</evidence>
<dbReference type="OrthoDB" id="9792074at2"/>
<keyword evidence="1" id="KW-0732">Signal</keyword>
<dbReference type="Gene3D" id="3.30.1380.10">
    <property type="match status" value="1"/>
</dbReference>
<dbReference type="InterPro" id="IPR003646">
    <property type="entry name" value="SH3-like_bac-type"/>
</dbReference>
<keyword evidence="3" id="KW-0645">Protease</keyword>
<feature type="signal peptide" evidence="1">
    <location>
        <begin position="1"/>
        <end position="29"/>
    </location>
</feature>
<dbReference type="PROSITE" id="PS51781">
    <property type="entry name" value="SH3B"/>
    <property type="match status" value="2"/>
</dbReference>
<dbReference type="InterPro" id="IPR058193">
    <property type="entry name" value="VanY/YodJ_core_dom"/>
</dbReference>
<dbReference type="Gene3D" id="2.30.30.40">
    <property type="entry name" value="SH3 Domains"/>
    <property type="match status" value="2"/>
</dbReference>
<dbReference type="SUPFAM" id="SSF55166">
    <property type="entry name" value="Hedgehog/DD-peptidase"/>
    <property type="match status" value="1"/>
</dbReference>